<dbReference type="PROSITE" id="PS50887">
    <property type="entry name" value="GGDEF"/>
    <property type="match status" value="1"/>
</dbReference>
<sequence length="289" mass="30398">MTGEDDVERLRALVAAIPDPVYRVRADGTFVSVEVPDDHPTAVDQSTIPGQRVQDVMPRRQAAVVMAGIVEALRSGGLVAVEYGLVVDGEDRHWEARLVPAGGDVYAIVREVTDLRRREAAAIDAARTDALTGLPTRGVLVERVGGLLDLPMGDAPPLAVLFCDLDGFKAVNDGFGHPTGDRVLAAAAARIVHVVRDTDLVVRVGGDEIAVALVGVDHDVVARVAERLVAEVSAPYVVDGHEHRIGLSIGVAVHPDDAADVDGLMAAADAAMYRVKQRGGGGIAWATGR</sequence>
<evidence type="ECO:0000259" key="1">
    <source>
        <dbReference type="PROSITE" id="PS50887"/>
    </source>
</evidence>
<dbReference type="Pfam" id="PF00990">
    <property type="entry name" value="GGDEF"/>
    <property type="match status" value="1"/>
</dbReference>
<accession>A0A5Q2RP06</accession>
<dbReference type="RefSeq" id="WP_153759727.1">
    <property type="nucleotide sequence ID" value="NZ_CP045851.1"/>
</dbReference>
<dbReference type="Gene3D" id="3.30.70.270">
    <property type="match status" value="1"/>
</dbReference>
<dbReference type="Gene3D" id="3.30.450.20">
    <property type="entry name" value="PAS domain"/>
    <property type="match status" value="1"/>
</dbReference>
<organism evidence="2 3">
    <name type="scientific">Actinomarinicola tropica</name>
    <dbReference type="NCBI Taxonomy" id="2789776"/>
    <lineage>
        <taxon>Bacteria</taxon>
        <taxon>Bacillati</taxon>
        <taxon>Actinomycetota</taxon>
        <taxon>Acidimicrobiia</taxon>
        <taxon>Acidimicrobiales</taxon>
        <taxon>Iamiaceae</taxon>
        <taxon>Actinomarinicola</taxon>
    </lineage>
</organism>
<dbReference type="InterPro" id="IPR000160">
    <property type="entry name" value="GGDEF_dom"/>
</dbReference>
<dbReference type="SUPFAM" id="SSF55073">
    <property type="entry name" value="Nucleotide cyclase"/>
    <property type="match status" value="1"/>
</dbReference>
<name>A0A5Q2RP06_9ACTN</name>
<keyword evidence="3" id="KW-1185">Reference proteome</keyword>
<reference evidence="2 3" key="1">
    <citation type="submission" date="2019-11" db="EMBL/GenBank/DDBJ databases">
        <authorList>
            <person name="He Y."/>
        </authorList>
    </citation>
    <scope>NUCLEOTIDE SEQUENCE [LARGE SCALE GENOMIC DNA]</scope>
    <source>
        <strain evidence="2 3">SCSIO 58843</strain>
    </source>
</reference>
<dbReference type="InterPro" id="IPR029787">
    <property type="entry name" value="Nucleotide_cyclase"/>
</dbReference>
<dbReference type="Pfam" id="PF08448">
    <property type="entry name" value="PAS_4"/>
    <property type="match status" value="1"/>
</dbReference>
<dbReference type="AlphaFoldDB" id="A0A5Q2RP06"/>
<dbReference type="PANTHER" id="PTHR44757:SF2">
    <property type="entry name" value="BIOFILM ARCHITECTURE MAINTENANCE PROTEIN MBAA"/>
    <property type="match status" value="1"/>
</dbReference>
<dbReference type="SUPFAM" id="SSF55785">
    <property type="entry name" value="PYP-like sensor domain (PAS domain)"/>
    <property type="match status" value="1"/>
</dbReference>
<evidence type="ECO:0000313" key="3">
    <source>
        <dbReference type="Proteomes" id="UP000334019"/>
    </source>
</evidence>
<proteinExistence type="predicted"/>
<dbReference type="KEGG" id="atq:GH723_11220"/>
<dbReference type="SMART" id="SM00267">
    <property type="entry name" value="GGDEF"/>
    <property type="match status" value="1"/>
</dbReference>
<protein>
    <submittedName>
        <fullName evidence="2">Diguanylate cyclase</fullName>
    </submittedName>
</protein>
<dbReference type="NCBIfam" id="TIGR00254">
    <property type="entry name" value="GGDEF"/>
    <property type="match status" value="1"/>
</dbReference>
<dbReference type="InterPro" id="IPR052155">
    <property type="entry name" value="Biofilm_reg_signaling"/>
</dbReference>
<dbReference type="Proteomes" id="UP000334019">
    <property type="component" value="Chromosome"/>
</dbReference>
<dbReference type="InterPro" id="IPR013656">
    <property type="entry name" value="PAS_4"/>
</dbReference>
<dbReference type="InterPro" id="IPR043128">
    <property type="entry name" value="Rev_trsase/Diguanyl_cyclase"/>
</dbReference>
<dbReference type="InterPro" id="IPR035965">
    <property type="entry name" value="PAS-like_dom_sf"/>
</dbReference>
<dbReference type="EMBL" id="CP045851">
    <property type="protein sequence ID" value="QGG95620.1"/>
    <property type="molecule type" value="Genomic_DNA"/>
</dbReference>
<gene>
    <name evidence="2" type="ORF">GH723_11220</name>
</gene>
<feature type="domain" description="GGDEF" evidence="1">
    <location>
        <begin position="156"/>
        <end position="288"/>
    </location>
</feature>
<evidence type="ECO:0000313" key="2">
    <source>
        <dbReference type="EMBL" id="QGG95620.1"/>
    </source>
</evidence>
<dbReference type="CDD" id="cd01949">
    <property type="entry name" value="GGDEF"/>
    <property type="match status" value="1"/>
</dbReference>
<dbReference type="PANTHER" id="PTHR44757">
    <property type="entry name" value="DIGUANYLATE CYCLASE DGCP"/>
    <property type="match status" value="1"/>
</dbReference>